<feature type="transmembrane region" description="Helical" evidence="1">
    <location>
        <begin position="141"/>
        <end position="162"/>
    </location>
</feature>
<dbReference type="GeneID" id="116307291"/>
<keyword evidence="1" id="KW-0472">Membrane</keyword>
<dbReference type="KEGG" id="aten:116307291"/>
<gene>
    <name evidence="3" type="primary">LOC116307291</name>
</gene>
<protein>
    <submittedName>
        <fullName evidence="3">Uncharacterized protein LOC116307291</fullName>
    </submittedName>
</protein>
<evidence type="ECO:0000256" key="1">
    <source>
        <dbReference type="SAM" id="Phobius"/>
    </source>
</evidence>
<proteinExistence type="predicted"/>
<dbReference type="SUPFAM" id="SSF48726">
    <property type="entry name" value="Immunoglobulin"/>
    <property type="match status" value="1"/>
</dbReference>
<dbReference type="InParanoid" id="A0A6P8J0G0"/>
<dbReference type="Proteomes" id="UP000515163">
    <property type="component" value="Unplaced"/>
</dbReference>
<dbReference type="InterPro" id="IPR036179">
    <property type="entry name" value="Ig-like_dom_sf"/>
</dbReference>
<name>A0A6P8J0G0_ACTTE</name>
<dbReference type="RefSeq" id="XP_031573321.1">
    <property type="nucleotide sequence ID" value="XM_031717461.1"/>
</dbReference>
<keyword evidence="2" id="KW-1185">Reference proteome</keyword>
<organism evidence="2 3">
    <name type="scientific">Actinia tenebrosa</name>
    <name type="common">Australian red waratah sea anemone</name>
    <dbReference type="NCBI Taxonomy" id="6105"/>
    <lineage>
        <taxon>Eukaryota</taxon>
        <taxon>Metazoa</taxon>
        <taxon>Cnidaria</taxon>
        <taxon>Anthozoa</taxon>
        <taxon>Hexacorallia</taxon>
        <taxon>Actiniaria</taxon>
        <taxon>Actiniidae</taxon>
        <taxon>Actinia</taxon>
    </lineage>
</organism>
<accession>A0A6P8J0G0</accession>
<dbReference type="OrthoDB" id="10312589at2759"/>
<evidence type="ECO:0000313" key="2">
    <source>
        <dbReference type="Proteomes" id="UP000515163"/>
    </source>
</evidence>
<dbReference type="Gene3D" id="2.60.40.10">
    <property type="entry name" value="Immunoglobulins"/>
    <property type="match status" value="1"/>
</dbReference>
<sequence length="165" mass="18958">MFGLKRSKNTEHDSQLVNINTYIQKVNYNSNMHPRYKNRVYFVGNLTMGHAWFTLRNVTLKDTREYFAVIRDGTGVGKYTVRLEVKTKSEVTKESDRIPITEKRQNVTQGLQPENKTINETGTPLILAGKTNSTQQLRGDYIIAFTIISYLILCVAHIDTYISVH</sequence>
<keyword evidence="1" id="KW-0812">Transmembrane</keyword>
<keyword evidence="1" id="KW-1133">Transmembrane helix</keyword>
<reference evidence="3" key="1">
    <citation type="submission" date="2025-08" db="UniProtKB">
        <authorList>
            <consortium name="RefSeq"/>
        </authorList>
    </citation>
    <scope>IDENTIFICATION</scope>
    <source>
        <tissue evidence="3">Tentacle</tissue>
    </source>
</reference>
<evidence type="ECO:0000313" key="3">
    <source>
        <dbReference type="RefSeq" id="XP_031573321.1"/>
    </source>
</evidence>
<dbReference type="AlphaFoldDB" id="A0A6P8J0G0"/>
<dbReference type="InterPro" id="IPR013783">
    <property type="entry name" value="Ig-like_fold"/>
</dbReference>